<evidence type="ECO:0000313" key="1">
    <source>
        <dbReference type="EMBL" id="MEQ2286061.1"/>
    </source>
</evidence>
<dbReference type="Proteomes" id="UP001469553">
    <property type="component" value="Unassembled WGS sequence"/>
</dbReference>
<sequence>MHMYICMMTVPFQINPDYSCVIQGVNPVQYECPLGGNDSNKEVEPRATEPIPHWEGAQEAKTKNHHHIHILELWKTAEVQGHKLNPINSLKCTTVWQHDLLLNKCITGLQPVYPIFKMY</sequence>
<keyword evidence="2" id="KW-1185">Reference proteome</keyword>
<name>A0ABV0XX82_9TELE</name>
<comment type="caution">
    <text evidence="1">The sequence shown here is derived from an EMBL/GenBank/DDBJ whole genome shotgun (WGS) entry which is preliminary data.</text>
</comment>
<proteinExistence type="predicted"/>
<protein>
    <submittedName>
        <fullName evidence="1">Uncharacterized protein</fullName>
    </submittedName>
</protein>
<gene>
    <name evidence="1" type="ORF">AMECASPLE_038293</name>
</gene>
<accession>A0ABV0XX82</accession>
<dbReference type="EMBL" id="JAHRIP010016376">
    <property type="protein sequence ID" value="MEQ2286061.1"/>
    <property type="molecule type" value="Genomic_DNA"/>
</dbReference>
<evidence type="ECO:0000313" key="2">
    <source>
        <dbReference type="Proteomes" id="UP001469553"/>
    </source>
</evidence>
<reference evidence="1 2" key="1">
    <citation type="submission" date="2021-06" db="EMBL/GenBank/DDBJ databases">
        <authorList>
            <person name="Palmer J.M."/>
        </authorList>
    </citation>
    <scope>NUCLEOTIDE SEQUENCE [LARGE SCALE GENOMIC DNA]</scope>
    <source>
        <strain evidence="1 2">AS_MEX2019</strain>
        <tissue evidence="1">Muscle</tissue>
    </source>
</reference>
<organism evidence="1 2">
    <name type="scientific">Ameca splendens</name>
    <dbReference type="NCBI Taxonomy" id="208324"/>
    <lineage>
        <taxon>Eukaryota</taxon>
        <taxon>Metazoa</taxon>
        <taxon>Chordata</taxon>
        <taxon>Craniata</taxon>
        <taxon>Vertebrata</taxon>
        <taxon>Euteleostomi</taxon>
        <taxon>Actinopterygii</taxon>
        <taxon>Neopterygii</taxon>
        <taxon>Teleostei</taxon>
        <taxon>Neoteleostei</taxon>
        <taxon>Acanthomorphata</taxon>
        <taxon>Ovalentaria</taxon>
        <taxon>Atherinomorphae</taxon>
        <taxon>Cyprinodontiformes</taxon>
        <taxon>Goodeidae</taxon>
        <taxon>Ameca</taxon>
    </lineage>
</organism>